<dbReference type="SMART" id="SM00954">
    <property type="entry name" value="RelA_SpoT"/>
    <property type="match status" value="1"/>
</dbReference>
<organism evidence="16 17">
    <name type="scientific">Pseudolycoriella hygida</name>
    <dbReference type="NCBI Taxonomy" id="35572"/>
    <lineage>
        <taxon>Eukaryota</taxon>
        <taxon>Metazoa</taxon>
        <taxon>Ecdysozoa</taxon>
        <taxon>Arthropoda</taxon>
        <taxon>Hexapoda</taxon>
        <taxon>Insecta</taxon>
        <taxon>Pterygota</taxon>
        <taxon>Neoptera</taxon>
        <taxon>Endopterygota</taxon>
        <taxon>Diptera</taxon>
        <taxon>Nematocera</taxon>
        <taxon>Sciaroidea</taxon>
        <taxon>Sciaridae</taxon>
        <taxon>Pseudolycoriella</taxon>
    </lineage>
</organism>
<dbReference type="Gene3D" id="1.10.3210.10">
    <property type="entry name" value="Hypothetical protein af1432"/>
    <property type="match status" value="1"/>
</dbReference>
<comment type="caution">
    <text evidence="16">The sequence shown here is derived from an EMBL/GenBank/DDBJ whole genome shotgun (WGS) entry which is preliminary data.</text>
</comment>
<evidence type="ECO:0000256" key="9">
    <source>
        <dbReference type="ARBA" id="ARBA00023004"/>
    </source>
</evidence>
<dbReference type="SUPFAM" id="SSF48403">
    <property type="entry name" value="Ankyrin repeat"/>
    <property type="match status" value="2"/>
</dbReference>
<dbReference type="PROSITE" id="PS51007">
    <property type="entry name" value="CYTC"/>
    <property type="match status" value="1"/>
</dbReference>
<comment type="similarity">
    <text evidence="4">Belongs to the RelA/SpoT family.</text>
</comment>
<dbReference type="PROSITE" id="PS50088">
    <property type="entry name" value="ANK_REPEAT"/>
    <property type="match status" value="1"/>
</dbReference>
<keyword evidence="9 11" id="KW-0408">Iron</keyword>
<keyword evidence="5 11" id="KW-0349">Heme</keyword>
<name>A0A9Q0N879_9DIPT</name>
<dbReference type="PANTHER" id="PTHR10266">
    <property type="entry name" value="CYTOCHROME C1"/>
    <property type="match status" value="1"/>
</dbReference>
<feature type="region of interest" description="Disordered" evidence="13">
    <location>
        <begin position="760"/>
        <end position="789"/>
    </location>
</feature>
<dbReference type="PRINTS" id="PR00603">
    <property type="entry name" value="CYTOCHROMEC1"/>
</dbReference>
<feature type="transmembrane region" description="Helical" evidence="14">
    <location>
        <begin position="6"/>
        <end position="22"/>
    </location>
</feature>
<keyword evidence="17" id="KW-1185">Reference proteome</keyword>
<evidence type="ECO:0000256" key="12">
    <source>
        <dbReference type="PROSITE-ProRule" id="PRU00023"/>
    </source>
</evidence>
<accession>A0A9Q0N879</accession>
<dbReference type="InterPro" id="IPR002110">
    <property type="entry name" value="Ankyrin_rpt"/>
</dbReference>
<dbReference type="Pfam" id="PF12796">
    <property type="entry name" value="Ank_2"/>
    <property type="match status" value="3"/>
</dbReference>
<dbReference type="Gene3D" id="1.20.5.100">
    <property type="entry name" value="Cytochrome c1, transmembrane anchor, C-terminal"/>
    <property type="match status" value="1"/>
</dbReference>
<dbReference type="SMART" id="SM00248">
    <property type="entry name" value="ANK"/>
    <property type="match status" value="10"/>
</dbReference>
<keyword evidence="12" id="KW-0040">ANK repeat</keyword>
<dbReference type="InterPro" id="IPR043519">
    <property type="entry name" value="NT_sf"/>
</dbReference>
<evidence type="ECO:0000259" key="15">
    <source>
        <dbReference type="PROSITE" id="PS51007"/>
    </source>
</evidence>
<evidence type="ECO:0000256" key="7">
    <source>
        <dbReference type="ARBA" id="ARBA00022723"/>
    </source>
</evidence>
<evidence type="ECO:0000313" key="17">
    <source>
        <dbReference type="Proteomes" id="UP001151699"/>
    </source>
</evidence>
<feature type="binding site" description="covalent" evidence="11">
    <location>
        <position position="58"/>
    </location>
    <ligand>
        <name>heme c</name>
        <dbReference type="ChEBI" id="CHEBI:61717"/>
    </ligand>
</feature>
<protein>
    <submittedName>
        <fullName evidence="16">Cytochrome c1-2, heme protein, mitochondrial</fullName>
    </submittedName>
</protein>
<dbReference type="EMBL" id="WJQU01000001">
    <property type="protein sequence ID" value="KAJ6644901.1"/>
    <property type="molecule type" value="Genomic_DNA"/>
</dbReference>
<comment type="cofactor">
    <cofactor evidence="11">
        <name>heme c</name>
        <dbReference type="ChEBI" id="CHEBI:61717"/>
    </cofactor>
    <text evidence="11">Binds 1 heme c group covalently per subunit.</text>
</comment>
<keyword evidence="10 14" id="KW-0472">Membrane</keyword>
<dbReference type="Gene3D" id="1.10.760.10">
    <property type="entry name" value="Cytochrome c-like domain"/>
    <property type="match status" value="1"/>
</dbReference>
<dbReference type="FunFam" id="3.30.460.10:FF:000001">
    <property type="entry name" value="GTP pyrophosphokinase RelA"/>
    <property type="match status" value="1"/>
</dbReference>
<evidence type="ECO:0000256" key="3">
    <source>
        <dbReference type="ARBA" id="ARBA00006488"/>
    </source>
</evidence>
<dbReference type="OrthoDB" id="5925at2759"/>
<dbReference type="GO" id="GO:0015969">
    <property type="term" value="P:guanosine tetraphosphate metabolic process"/>
    <property type="evidence" value="ECO:0007669"/>
    <property type="project" value="InterPro"/>
</dbReference>
<sequence>MLDLTKIIIYFFILLISSITIAEETLPFKKVTWPFQGVLGSVDRKAAQRGFQVYREVCAACHGLYNLYYRNLKELGFSDEEIKEIAKNYTIQDGPNDLGEMFERPALPADPFVRPYPNEQAARAANNGAYPPDLSLIIKARPDGANYLYSLLTGYAEPPEHFKLMPGLHYNPYFPGNQLAMPPPLSDGQVNYMDGTASSVEQMAMDVAIFLQWAAEPEMENRKSMGLKVMMFLVIFTILLTISKNVDDLPVLVNLILNKLRSYDPNYDQAKVKKAINWAIWYYRGQSAYPLELAQIIIAMQLDSNALITALLHSILKETKLPLKKVEHHFSIEIVHLLNGVKSLDQISYSPYENQGEKFSRLLLSLSEDIRTQAVLIKLSYLLHKVSIFDSRPLFSKCQLITSEIIEIYTPILAQMTIDGIKNVLQDLYFKISKPDVREHILTYLQTFYPNKEQLVNKTIKILHKNLTTASIEAKISGRLKSPYSIWLKMLKKNVKVKQLYDILAFRIIVDDIDQCYKTLNIIHQQYQALLGQFHDYIRDPKPNGYKSLHTVVIGPTKQIIEIQIRTKAMHEVAQYGIAAHWQYKRKPISIKEKIHNLYQLSCPIVYLPLTSMIRIQDPDRLQPTQTLYKSDPSKELSPPVMHNRVLLNSTNNRTSLNSSSTEQNWRVDIIIGPKQLYNESSKSVIQNTRKAPRIELQLIKFHLNNKINLSFDHNFQLNDQNTNIHSTSHNNIIVVSDPPVKGEYAKSRVKNITPLLTRKPPLKNIQSPPTPVVTSFSEPASNKENSNHLKQKEPYHAAIVEKLQQEAIVINDKELRTKVRKPTKIKLPIDIPCMKIKKIDEHDDNSPLIQAILYEDVDATEQLLACEEVDLNTTSSPILIASFLKDGESPFLLSVRKGNIEIVQAFLQLPQLNINEINQDEETALIIAASVGNKEIFKLLINYLQDIFKNDIVGLKEYINCVDTSNHSALYYVIERHLMLDEDISEIIQILLKLKDQEGQYLVEEFQTINATDENGDTKFSIAVQEAEIVRLKELLMLKDEDGNYLANINTINCEGYTPFMLALLPDNYNIEIILFLLSIRSPNGKPTVEIGNYEQSILSRFFLTEIYTGNIDTTQQLLVAMREYGLPLLNIPSIYQDDNTLINVIQELLLLILIEDNDELFNSSQEQEKLFLQRSKVINYVYQAFIQNTENIDLQNLAYELKWEENYEGLFTDYMLAKLLFAILTENMEIIAESIIILGNVCLEVYEYFLLLKNKYGLSFKEDKKITELLYNTILDNNKTPYDLLSLATEVQDCQKFEELLESGIDINCVSKEGMTIFLNAVADNKVSLIQKLLTFKDKEGNYLVDVNYVAAEGDTALLCAAQEGHVEVAKILVGLKNSEGQLIVNVNHADTESNTALVLAAQEGEIEIVKILVGLKNSEGQLIVNVNHAGTGSNTALLWAAQGGFIKPLPKLADAKPGHQTAGYLSVYEDLSTCWSHKSPEEVEFLNRFIEIVKILVELKNSEDQLIVNVNHANTEGNTALLCAAREGYIETVKILIGLKDSQGQLIVNVNHANTEGNSALSWAARKGYIEIVKILVELQDNNGRQIVDINHKDEFDKMAISYFSNDNKAKQFLREHGAREVPPQEGATYETVIKDPQSTHRKHISQEVLVMLYKLKEKFQEQNTEECISKNLIEIQDYISLLKTNTEACKRTVTFAGDNVTVTIRKANAIDTVSKKIPVADALDAADMRLKNLLQYSDLVANIDVEETLSLLWLEVKEQEQTENHEIRSSFVLDLVQSAYEYSKEQDLNNYATTSKSHTKTDCHSCALGTIHQLVQTLCHLNPVNTALEVNHLSKDKSTISEYFKQLLNDLCLTEEGKQLIEDVQQEVQDEATNDYSQFRATQQLLGIWKKNLYNLFGSNLNDTDFQTVDEIFYNSISYYDTSTLFKKEDDEGVISDKLNKIKEYIITFNRENQDIEKKSLKKHKLYSDTEIIGAEYSNSNANSSQQIEEEELYYNLIDILGDT</sequence>
<evidence type="ECO:0000256" key="2">
    <source>
        <dbReference type="ARBA" id="ARBA00004370"/>
    </source>
</evidence>
<dbReference type="Gene3D" id="3.30.460.10">
    <property type="entry name" value="Beta Polymerase, domain 2"/>
    <property type="match status" value="1"/>
</dbReference>
<dbReference type="PANTHER" id="PTHR10266:SF3">
    <property type="entry name" value="CYTOCHROME C1, HEME PROTEIN, MITOCHONDRIAL"/>
    <property type="match status" value="1"/>
</dbReference>
<evidence type="ECO:0000256" key="8">
    <source>
        <dbReference type="ARBA" id="ARBA00022989"/>
    </source>
</evidence>
<dbReference type="GO" id="GO:0006122">
    <property type="term" value="P:mitochondrial electron transport, ubiquinol to cytochrome c"/>
    <property type="evidence" value="ECO:0007669"/>
    <property type="project" value="TreeGrafter"/>
</dbReference>
<dbReference type="Proteomes" id="UP001151699">
    <property type="component" value="Chromosome A"/>
</dbReference>
<dbReference type="InterPro" id="IPR009056">
    <property type="entry name" value="Cyt_c-like_dom"/>
</dbReference>
<dbReference type="PROSITE" id="PS50297">
    <property type="entry name" value="ANK_REP_REGION"/>
    <property type="match status" value="1"/>
</dbReference>
<dbReference type="Pfam" id="PF13328">
    <property type="entry name" value="HD_4"/>
    <property type="match status" value="1"/>
</dbReference>
<dbReference type="Pfam" id="PF02167">
    <property type="entry name" value="Cytochrom_C1"/>
    <property type="match status" value="1"/>
</dbReference>
<reference evidence="16" key="1">
    <citation type="submission" date="2022-07" db="EMBL/GenBank/DDBJ databases">
        <authorList>
            <person name="Trinca V."/>
            <person name="Uliana J.V.C."/>
            <person name="Torres T.T."/>
            <person name="Ward R.J."/>
            <person name="Monesi N."/>
        </authorList>
    </citation>
    <scope>NUCLEOTIDE SEQUENCE</scope>
    <source>
        <strain evidence="16">HSMRA1968</strain>
        <tissue evidence="16">Whole embryos</tissue>
    </source>
</reference>
<dbReference type="Gene3D" id="1.25.40.20">
    <property type="entry name" value="Ankyrin repeat-containing domain"/>
    <property type="match status" value="5"/>
</dbReference>
<comment type="subcellular location">
    <subcellularLocation>
        <location evidence="2">Membrane</location>
    </subcellularLocation>
</comment>
<dbReference type="CDD" id="cd05399">
    <property type="entry name" value="NT_Rel-Spo_like"/>
    <property type="match status" value="1"/>
</dbReference>
<comment type="function">
    <text evidence="1">Electron carrier protein. The oxidized form of the cytochrome c heme group can accept an electron from the heme group of the cytochrome c1 subunit of cytochrome reductase. Cytochrome c then transfers this electron to the cytochrome oxidase complex, the final protein carrier in the mitochondrial electron-transport chain.</text>
</comment>
<evidence type="ECO:0000313" key="16">
    <source>
        <dbReference type="EMBL" id="KAJ6644901.1"/>
    </source>
</evidence>
<feature type="domain" description="Cytochrome c" evidence="15">
    <location>
        <begin position="45"/>
        <end position="152"/>
    </location>
</feature>
<feature type="compositionally biased region" description="Polar residues" evidence="13">
    <location>
        <begin position="765"/>
        <end position="785"/>
    </location>
</feature>
<dbReference type="InterPro" id="IPR007685">
    <property type="entry name" value="RelA_SpoT"/>
</dbReference>
<evidence type="ECO:0000256" key="4">
    <source>
        <dbReference type="ARBA" id="ARBA00007476"/>
    </source>
</evidence>
<evidence type="ECO:0000256" key="13">
    <source>
        <dbReference type="SAM" id="MobiDB-lite"/>
    </source>
</evidence>
<evidence type="ECO:0000256" key="6">
    <source>
        <dbReference type="ARBA" id="ARBA00022692"/>
    </source>
</evidence>
<feature type="binding site" description="covalent" evidence="11">
    <location>
        <position position="61"/>
    </location>
    <ligand>
        <name>heme c</name>
        <dbReference type="ChEBI" id="CHEBI:61717"/>
    </ligand>
</feature>
<dbReference type="InterPro" id="IPR036770">
    <property type="entry name" value="Ankyrin_rpt-contain_sf"/>
</dbReference>
<dbReference type="Pfam" id="PF04607">
    <property type="entry name" value="RelA_SpoT"/>
    <property type="match status" value="1"/>
</dbReference>
<dbReference type="GO" id="GO:0005739">
    <property type="term" value="C:mitochondrion"/>
    <property type="evidence" value="ECO:0007669"/>
    <property type="project" value="GOC"/>
</dbReference>
<dbReference type="InterPro" id="IPR002326">
    <property type="entry name" value="Cyt_c1"/>
</dbReference>
<dbReference type="GO" id="GO:0020037">
    <property type="term" value="F:heme binding"/>
    <property type="evidence" value="ECO:0007669"/>
    <property type="project" value="InterPro"/>
</dbReference>
<feature type="binding site" description="covalent" evidence="11">
    <location>
        <position position="62"/>
    </location>
    <ligand>
        <name>heme c</name>
        <dbReference type="ChEBI" id="CHEBI:61717"/>
    </ligand>
</feature>
<dbReference type="SUPFAM" id="SSF46626">
    <property type="entry name" value="Cytochrome c"/>
    <property type="match status" value="1"/>
</dbReference>
<dbReference type="InterPro" id="IPR036909">
    <property type="entry name" value="Cyt_c-like_dom_sf"/>
</dbReference>
<dbReference type="SUPFAM" id="SSF109604">
    <property type="entry name" value="HD-domain/PDEase-like"/>
    <property type="match status" value="1"/>
</dbReference>
<evidence type="ECO:0000256" key="14">
    <source>
        <dbReference type="SAM" id="Phobius"/>
    </source>
</evidence>
<evidence type="ECO:0000256" key="10">
    <source>
        <dbReference type="ARBA" id="ARBA00023136"/>
    </source>
</evidence>
<keyword evidence="6 14" id="KW-0812">Transmembrane</keyword>
<comment type="similarity">
    <text evidence="3">Belongs to the cytochrome c family.</text>
</comment>
<feature type="binding site" description="covalent" evidence="11">
    <location>
        <position position="181"/>
    </location>
    <ligand>
        <name>heme c</name>
        <dbReference type="ChEBI" id="CHEBI:61717"/>
    </ligand>
</feature>
<evidence type="ECO:0000256" key="11">
    <source>
        <dbReference type="PIRSR" id="PIRSR602326-1"/>
    </source>
</evidence>
<dbReference type="GO" id="GO:0016020">
    <property type="term" value="C:membrane"/>
    <property type="evidence" value="ECO:0007669"/>
    <property type="project" value="UniProtKB-SubCell"/>
</dbReference>
<dbReference type="FunFam" id="1.10.760.10:FF:000011">
    <property type="entry name" value="Cytochrome c1, putative"/>
    <property type="match status" value="1"/>
</dbReference>
<keyword evidence="7 11" id="KW-0479">Metal-binding</keyword>
<feature type="repeat" description="ANK" evidence="12">
    <location>
        <begin position="1559"/>
        <end position="1581"/>
    </location>
</feature>
<keyword evidence="8 14" id="KW-1133">Transmembrane helix</keyword>
<dbReference type="SUPFAM" id="SSF81301">
    <property type="entry name" value="Nucleotidyltransferase"/>
    <property type="match status" value="1"/>
</dbReference>
<dbReference type="GO" id="GO:0009055">
    <property type="term" value="F:electron transfer activity"/>
    <property type="evidence" value="ECO:0007669"/>
    <property type="project" value="InterPro"/>
</dbReference>
<proteinExistence type="inferred from homology"/>
<evidence type="ECO:0000256" key="1">
    <source>
        <dbReference type="ARBA" id="ARBA00002555"/>
    </source>
</evidence>
<dbReference type="GO" id="GO:0046872">
    <property type="term" value="F:metal ion binding"/>
    <property type="evidence" value="ECO:0007669"/>
    <property type="project" value="UniProtKB-KW"/>
</dbReference>
<gene>
    <name evidence="16" type="primary">CYCL</name>
    <name evidence="16" type="ORF">Bhyg_00096</name>
</gene>
<evidence type="ECO:0000256" key="5">
    <source>
        <dbReference type="ARBA" id="ARBA00022617"/>
    </source>
</evidence>